<dbReference type="SUPFAM" id="SSF53850">
    <property type="entry name" value="Periplasmic binding protein-like II"/>
    <property type="match status" value="1"/>
</dbReference>
<dbReference type="EMBL" id="FNAT01000002">
    <property type="protein sequence ID" value="SDE50759.1"/>
    <property type="molecule type" value="Genomic_DNA"/>
</dbReference>
<dbReference type="InterPro" id="IPR050176">
    <property type="entry name" value="LTTR"/>
</dbReference>
<sequence>MARNLDMTALRAFVTVAETGGVTRAAGLLNLTQSAVSMQLKRLEESLGLSLLDRSGRGVTLTRSGEQLLGYAQEMLALNDEALSRLSTHAYAGQITLGVPHDVVYPAIPQVLRRFAACWPQVKLQLVSEFTSVLKAQFARGELDVILTTEADLDPGGETLARRRLVWVGAPGGQAWRQRPLRLAHETGCIFRQAVQRRLDAAGIRWEDVVESSSSRTVEATVSADLAVHSMIEGTEPEIFERIAHGGALPDLGTVRINLYHSDPGKAELVQALVAEIRRAVAEIAAREAA</sequence>
<keyword evidence="4" id="KW-0804">Transcription</keyword>
<accession>A0A1G7DH64</accession>
<dbReference type="PRINTS" id="PR00039">
    <property type="entry name" value="HTHLYSR"/>
</dbReference>
<evidence type="ECO:0000313" key="6">
    <source>
        <dbReference type="EMBL" id="SDE50759.1"/>
    </source>
</evidence>
<keyword evidence="3 6" id="KW-0238">DNA-binding</keyword>
<dbReference type="AlphaFoldDB" id="A0A1G7DH64"/>
<dbReference type="SUPFAM" id="SSF46785">
    <property type="entry name" value="Winged helix' DNA-binding domain"/>
    <property type="match status" value="1"/>
</dbReference>
<dbReference type="Proteomes" id="UP000198922">
    <property type="component" value="Unassembled WGS sequence"/>
</dbReference>
<dbReference type="InterPro" id="IPR036390">
    <property type="entry name" value="WH_DNA-bd_sf"/>
</dbReference>
<evidence type="ECO:0000256" key="2">
    <source>
        <dbReference type="ARBA" id="ARBA00023015"/>
    </source>
</evidence>
<dbReference type="InterPro" id="IPR005119">
    <property type="entry name" value="LysR_subst-bd"/>
</dbReference>
<evidence type="ECO:0000256" key="4">
    <source>
        <dbReference type="ARBA" id="ARBA00023163"/>
    </source>
</evidence>
<dbReference type="Gene3D" id="3.40.190.10">
    <property type="entry name" value="Periplasmic binding protein-like II"/>
    <property type="match status" value="2"/>
</dbReference>
<dbReference type="STRING" id="521013.SAMN04488567_1937"/>
<dbReference type="PROSITE" id="PS50931">
    <property type="entry name" value="HTH_LYSR"/>
    <property type="match status" value="1"/>
</dbReference>
<dbReference type="OrthoDB" id="8097684at2"/>
<dbReference type="InterPro" id="IPR000847">
    <property type="entry name" value="LysR_HTH_N"/>
</dbReference>
<dbReference type="Pfam" id="PF03466">
    <property type="entry name" value="LysR_substrate"/>
    <property type="match status" value="1"/>
</dbReference>
<dbReference type="GO" id="GO:0003700">
    <property type="term" value="F:DNA-binding transcription factor activity"/>
    <property type="evidence" value="ECO:0007669"/>
    <property type="project" value="InterPro"/>
</dbReference>
<evidence type="ECO:0000313" key="7">
    <source>
        <dbReference type="Proteomes" id="UP000198922"/>
    </source>
</evidence>
<keyword evidence="7" id="KW-1185">Reference proteome</keyword>
<protein>
    <submittedName>
        <fullName evidence="6">DNA-binding transcriptional regulator, LysR family</fullName>
    </submittedName>
</protein>
<evidence type="ECO:0000256" key="3">
    <source>
        <dbReference type="ARBA" id="ARBA00023125"/>
    </source>
</evidence>
<proteinExistence type="inferred from homology"/>
<comment type="similarity">
    <text evidence="1">Belongs to the LysR transcriptional regulatory family.</text>
</comment>
<dbReference type="Gene3D" id="1.10.10.10">
    <property type="entry name" value="Winged helix-like DNA-binding domain superfamily/Winged helix DNA-binding domain"/>
    <property type="match status" value="1"/>
</dbReference>
<dbReference type="PANTHER" id="PTHR30579:SF7">
    <property type="entry name" value="HTH-TYPE TRANSCRIPTIONAL REGULATOR LRHA-RELATED"/>
    <property type="match status" value="1"/>
</dbReference>
<evidence type="ECO:0000256" key="1">
    <source>
        <dbReference type="ARBA" id="ARBA00009437"/>
    </source>
</evidence>
<dbReference type="GO" id="GO:0003677">
    <property type="term" value="F:DNA binding"/>
    <property type="evidence" value="ECO:0007669"/>
    <property type="project" value="UniProtKB-KW"/>
</dbReference>
<name>A0A1G7DH64_9RHOB</name>
<dbReference type="Pfam" id="PF00126">
    <property type="entry name" value="HTH_1"/>
    <property type="match status" value="1"/>
</dbReference>
<organism evidence="6 7">
    <name type="scientific">Limimaricola pyoseonensis</name>
    <dbReference type="NCBI Taxonomy" id="521013"/>
    <lineage>
        <taxon>Bacteria</taxon>
        <taxon>Pseudomonadati</taxon>
        <taxon>Pseudomonadota</taxon>
        <taxon>Alphaproteobacteria</taxon>
        <taxon>Rhodobacterales</taxon>
        <taxon>Paracoccaceae</taxon>
        <taxon>Limimaricola</taxon>
    </lineage>
</organism>
<dbReference type="RefSeq" id="WP_090111369.1">
    <property type="nucleotide sequence ID" value="NZ_FNAT01000002.1"/>
</dbReference>
<feature type="domain" description="HTH lysR-type" evidence="5">
    <location>
        <begin position="5"/>
        <end position="62"/>
    </location>
</feature>
<dbReference type="PANTHER" id="PTHR30579">
    <property type="entry name" value="TRANSCRIPTIONAL REGULATOR"/>
    <property type="match status" value="1"/>
</dbReference>
<evidence type="ECO:0000259" key="5">
    <source>
        <dbReference type="PROSITE" id="PS50931"/>
    </source>
</evidence>
<reference evidence="7" key="1">
    <citation type="submission" date="2016-10" db="EMBL/GenBank/DDBJ databases">
        <authorList>
            <person name="Varghese N."/>
            <person name="Submissions S."/>
        </authorList>
    </citation>
    <scope>NUCLEOTIDE SEQUENCE [LARGE SCALE GENOMIC DNA]</scope>
    <source>
        <strain evidence="7">DSM 21424</strain>
    </source>
</reference>
<dbReference type="FunFam" id="1.10.10.10:FF:000001">
    <property type="entry name" value="LysR family transcriptional regulator"/>
    <property type="match status" value="1"/>
</dbReference>
<gene>
    <name evidence="6" type="ORF">SAMN04488567_1937</name>
</gene>
<keyword evidence="2" id="KW-0805">Transcription regulation</keyword>
<dbReference type="InterPro" id="IPR036388">
    <property type="entry name" value="WH-like_DNA-bd_sf"/>
</dbReference>